<dbReference type="GO" id="GO:0005737">
    <property type="term" value="C:cytoplasm"/>
    <property type="evidence" value="ECO:0007669"/>
    <property type="project" value="TreeGrafter"/>
</dbReference>
<evidence type="ECO:0000256" key="1">
    <source>
        <dbReference type="ARBA" id="ARBA00023002"/>
    </source>
</evidence>
<keyword evidence="1 3" id="KW-0560">Oxidoreductase</keyword>
<dbReference type="InterPro" id="IPR006076">
    <property type="entry name" value="FAD-dep_OxRdtase"/>
</dbReference>
<dbReference type="EC" id="1.4.99.1" evidence="3"/>
<dbReference type="SUPFAM" id="SSF54373">
    <property type="entry name" value="FAD-linked reductases, C-terminal domain"/>
    <property type="match status" value="1"/>
</dbReference>
<evidence type="ECO:0000259" key="2">
    <source>
        <dbReference type="Pfam" id="PF01266"/>
    </source>
</evidence>
<dbReference type="Pfam" id="PF01266">
    <property type="entry name" value="DAO"/>
    <property type="match status" value="1"/>
</dbReference>
<dbReference type="PANTHER" id="PTHR13847:SF289">
    <property type="entry name" value="GLYCINE OXIDASE"/>
    <property type="match status" value="1"/>
</dbReference>
<dbReference type="SUPFAM" id="SSF51971">
    <property type="entry name" value="Nucleotide-binding domain"/>
    <property type="match status" value="1"/>
</dbReference>
<dbReference type="eggNOG" id="COG0665">
    <property type="taxonomic scope" value="Bacteria"/>
</dbReference>
<protein>
    <submittedName>
        <fullName evidence="3">D-amino acid dehydrogenase small subunit</fullName>
        <ecNumber evidence="3">1.4.99.1</ecNumber>
    </submittedName>
</protein>
<evidence type="ECO:0000313" key="4">
    <source>
        <dbReference type="Proteomes" id="UP000015347"/>
    </source>
</evidence>
<accession>S9QQD9</accession>
<gene>
    <name evidence="3" type="ORF">Salmuc_00172</name>
</gene>
<sequence>MTGLEPGGPAVLLEGGERVPAQAVVLACGARSAALASDAGDRVPLQAERGYSSTFRQPGLTIDMPVFSPSEKILAAPTGGGLRFAGTAEFAGFGARPNWRRTEALERLGRRLFPDMAPESKPERWMGERPSTPDSLPVIGRARASSRIVHAFGHGHLGVTTAPATARQVAALIAGDAPALEACSPQRF</sequence>
<organism evidence="3 4">
    <name type="scientific">Salipiger mucosus DSM 16094</name>
    <dbReference type="NCBI Taxonomy" id="1123237"/>
    <lineage>
        <taxon>Bacteria</taxon>
        <taxon>Pseudomonadati</taxon>
        <taxon>Pseudomonadota</taxon>
        <taxon>Alphaproteobacteria</taxon>
        <taxon>Rhodobacterales</taxon>
        <taxon>Roseobacteraceae</taxon>
        <taxon>Salipiger</taxon>
    </lineage>
</organism>
<dbReference type="InterPro" id="IPR036188">
    <property type="entry name" value="FAD/NAD-bd_sf"/>
</dbReference>
<dbReference type="STRING" id="1123237.Salmuc_00172"/>
<dbReference type="Gene3D" id="3.30.9.10">
    <property type="entry name" value="D-Amino Acid Oxidase, subunit A, domain 2"/>
    <property type="match status" value="1"/>
</dbReference>
<dbReference type="PANTHER" id="PTHR13847">
    <property type="entry name" value="SARCOSINE DEHYDROGENASE-RELATED"/>
    <property type="match status" value="1"/>
</dbReference>
<name>S9QQD9_9RHOB</name>
<dbReference type="Proteomes" id="UP000015347">
    <property type="component" value="Unassembled WGS sequence"/>
</dbReference>
<feature type="domain" description="FAD dependent oxidoreductase" evidence="2">
    <location>
        <begin position="9"/>
        <end position="172"/>
    </location>
</feature>
<dbReference type="AlphaFoldDB" id="S9QQD9"/>
<dbReference type="EMBL" id="APVH01000028">
    <property type="protein sequence ID" value="EPX81858.1"/>
    <property type="molecule type" value="Genomic_DNA"/>
</dbReference>
<keyword evidence="4" id="KW-1185">Reference proteome</keyword>
<reference evidence="4" key="1">
    <citation type="journal article" date="2014" name="Stand. Genomic Sci.">
        <title>Genome sequence of the exopolysaccharide-producing Salipiger mucosus type strain (DSM 16094(T)), a moderately halophilic member of the Roseobacter clade.</title>
        <authorList>
            <person name="Riedel T."/>
            <person name="Spring S."/>
            <person name="Fiebig A."/>
            <person name="Petersen J."/>
            <person name="Kyrpides N.C."/>
            <person name="Goker M."/>
            <person name="Klenk H.P."/>
        </authorList>
    </citation>
    <scope>NUCLEOTIDE SEQUENCE [LARGE SCALE GENOMIC DNA]</scope>
    <source>
        <strain evidence="4">DSM 16094</strain>
    </source>
</reference>
<evidence type="ECO:0000313" key="3">
    <source>
        <dbReference type="EMBL" id="EPX81858.1"/>
    </source>
</evidence>
<dbReference type="Gene3D" id="3.50.50.60">
    <property type="entry name" value="FAD/NAD(P)-binding domain"/>
    <property type="match status" value="1"/>
</dbReference>
<dbReference type="HOGENOM" id="CLU_007884_9_0_5"/>
<proteinExistence type="predicted"/>
<dbReference type="GO" id="GO:0016491">
    <property type="term" value="F:oxidoreductase activity"/>
    <property type="evidence" value="ECO:0007669"/>
    <property type="project" value="UniProtKB-KW"/>
</dbReference>
<comment type="caution">
    <text evidence="3">The sequence shown here is derived from an EMBL/GenBank/DDBJ whole genome shotgun (WGS) entry which is preliminary data.</text>
</comment>